<keyword evidence="1" id="KW-1133">Transmembrane helix</keyword>
<protein>
    <submittedName>
        <fullName evidence="2">Uncharacterized protein</fullName>
    </submittedName>
</protein>
<proteinExistence type="predicted"/>
<dbReference type="AlphaFoldDB" id="A0A9X1LKG2"/>
<feature type="transmembrane region" description="Helical" evidence="1">
    <location>
        <begin position="116"/>
        <end position="138"/>
    </location>
</feature>
<gene>
    <name evidence="2" type="ORF">LGQ90_12200</name>
</gene>
<evidence type="ECO:0000313" key="3">
    <source>
        <dbReference type="Proteomes" id="UP001139414"/>
    </source>
</evidence>
<organism evidence="2 3">
    <name type="scientific">Christiangramia sediminis</name>
    <dbReference type="NCBI Taxonomy" id="2881336"/>
    <lineage>
        <taxon>Bacteria</taxon>
        <taxon>Pseudomonadati</taxon>
        <taxon>Bacteroidota</taxon>
        <taxon>Flavobacteriia</taxon>
        <taxon>Flavobacteriales</taxon>
        <taxon>Flavobacteriaceae</taxon>
        <taxon>Christiangramia</taxon>
    </lineage>
</organism>
<evidence type="ECO:0000256" key="1">
    <source>
        <dbReference type="SAM" id="Phobius"/>
    </source>
</evidence>
<sequence>MKSFKNHFRFFAPFISLVFLLQSCSIYYKDNLSPREAVETERKVRVTTNQDEKLIFNKLEENTGSFYGLTKKNSGTSKKLQKMGINGSAQGPLYSFGLETLKIKEVHAKNYTASTLATIGISFIGLVAVTVAIVGIALSDGFFDGDSLWAY</sequence>
<keyword evidence="1" id="KW-0472">Membrane</keyword>
<dbReference type="RefSeq" id="WP_229341424.1">
    <property type="nucleotide sequence ID" value="NZ_JAJBZG010000005.1"/>
</dbReference>
<keyword evidence="1" id="KW-0812">Transmembrane</keyword>
<evidence type="ECO:0000313" key="2">
    <source>
        <dbReference type="EMBL" id="MCB7482026.1"/>
    </source>
</evidence>
<name>A0A9X1LKG2_9FLAO</name>
<keyword evidence="3" id="KW-1185">Reference proteome</keyword>
<dbReference type="EMBL" id="JAJBZG010000005">
    <property type="protein sequence ID" value="MCB7482026.1"/>
    <property type="molecule type" value="Genomic_DNA"/>
</dbReference>
<reference evidence="2" key="1">
    <citation type="submission" date="2021-10" db="EMBL/GenBank/DDBJ databases">
        <title>Gramella sp. ASW11-100T, isolated from marine sediment.</title>
        <authorList>
            <person name="Xia C."/>
        </authorList>
    </citation>
    <scope>NUCLEOTIDE SEQUENCE</scope>
    <source>
        <strain evidence="2">ASW11-100</strain>
    </source>
</reference>
<comment type="caution">
    <text evidence="2">The sequence shown here is derived from an EMBL/GenBank/DDBJ whole genome shotgun (WGS) entry which is preliminary data.</text>
</comment>
<dbReference type="Proteomes" id="UP001139414">
    <property type="component" value="Unassembled WGS sequence"/>
</dbReference>
<dbReference type="PROSITE" id="PS51257">
    <property type="entry name" value="PROKAR_LIPOPROTEIN"/>
    <property type="match status" value="1"/>
</dbReference>
<accession>A0A9X1LKG2</accession>